<feature type="domain" description="NADPH-dependent FMN reductase-like" evidence="4">
    <location>
        <begin position="12"/>
        <end position="162"/>
    </location>
</feature>
<dbReference type="InterPro" id="IPR005025">
    <property type="entry name" value="FMN_Rdtase-like_dom"/>
</dbReference>
<dbReference type="OrthoDB" id="1643408at2"/>
<gene>
    <name evidence="5" type="ORF">SAMN05216554_1157</name>
</gene>
<keyword evidence="3" id="KW-0560">Oxidoreductase</keyword>
<accession>A0A1H3LX39</accession>
<dbReference type="STRING" id="381665.SAMN05216554_1157"/>
<proteinExistence type="predicted"/>
<evidence type="ECO:0000313" key="5">
    <source>
        <dbReference type="EMBL" id="SDY68558.1"/>
    </source>
</evidence>
<evidence type="ECO:0000256" key="3">
    <source>
        <dbReference type="ARBA" id="ARBA00023002"/>
    </source>
</evidence>
<reference evidence="5 6" key="1">
    <citation type="submission" date="2016-10" db="EMBL/GenBank/DDBJ databases">
        <authorList>
            <person name="de Groot N.N."/>
        </authorList>
    </citation>
    <scope>NUCLEOTIDE SEQUENCE [LARGE SCALE GENOMIC DNA]</scope>
    <source>
        <strain evidence="5 6">CGMCC 4.3491</strain>
    </source>
</reference>
<organism evidence="5 6">
    <name type="scientific">Herbiconiux ginsengi</name>
    <dbReference type="NCBI Taxonomy" id="381665"/>
    <lineage>
        <taxon>Bacteria</taxon>
        <taxon>Bacillati</taxon>
        <taxon>Actinomycetota</taxon>
        <taxon>Actinomycetes</taxon>
        <taxon>Micrococcales</taxon>
        <taxon>Microbacteriaceae</taxon>
        <taxon>Herbiconiux</taxon>
    </lineage>
</organism>
<dbReference type="InterPro" id="IPR051814">
    <property type="entry name" value="NAD(P)H-dep_FMN_reductase"/>
</dbReference>
<dbReference type="RefSeq" id="WP_092549992.1">
    <property type="nucleotide sequence ID" value="NZ_FNPZ01000001.1"/>
</dbReference>
<protein>
    <submittedName>
        <fullName evidence="5">FMN reductase</fullName>
    </submittedName>
</protein>
<keyword evidence="1" id="KW-0285">Flavoprotein</keyword>
<dbReference type="InterPro" id="IPR023932">
    <property type="entry name" value="CE1759_FMN_reduct"/>
</dbReference>
<name>A0A1H3LX39_9MICO</name>
<dbReference type="Gene3D" id="3.40.50.360">
    <property type="match status" value="1"/>
</dbReference>
<dbReference type="Pfam" id="PF03358">
    <property type="entry name" value="FMN_red"/>
    <property type="match status" value="1"/>
</dbReference>
<dbReference type="InterPro" id="IPR029039">
    <property type="entry name" value="Flavoprotein-like_sf"/>
</dbReference>
<keyword evidence="6" id="KW-1185">Reference proteome</keyword>
<dbReference type="GO" id="GO:0016491">
    <property type="term" value="F:oxidoreductase activity"/>
    <property type="evidence" value="ECO:0007669"/>
    <property type="project" value="UniProtKB-KW"/>
</dbReference>
<dbReference type="PANTHER" id="PTHR43408:SF2">
    <property type="entry name" value="FMN REDUCTASE (NADPH)"/>
    <property type="match status" value="1"/>
</dbReference>
<evidence type="ECO:0000259" key="4">
    <source>
        <dbReference type="Pfam" id="PF03358"/>
    </source>
</evidence>
<evidence type="ECO:0000256" key="2">
    <source>
        <dbReference type="ARBA" id="ARBA00022643"/>
    </source>
</evidence>
<dbReference type="SUPFAM" id="SSF52218">
    <property type="entry name" value="Flavoproteins"/>
    <property type="match status" value="1"/>
</dbReference>
<sequence>MDALGQSGTVLRIAVVTAGVSDPSSTRMLAARIAEQSLGAVEAAGAAGEIQFVELAPLAVDIARSVTSRLTSAALEEAIATVAAADAVIVATPVYKAGISGLLKSFVDVLDEDLLIATPVILSATAESSRHAMVLDGQLRPLLAFMRALPTPTSVFAAPEDWGSPELSARVRRAATELAQMLISRVGERITDATWAQHRHGFAGRAVRAERSTDLDFDTDLMRLATGGGASHPAGGQLH</sequence>
<dbReference type="Proteomes" id="UP000198891">
    <property type="component" value="Unassembled WGS sequence"/>
</dbReference>
<dbReference type="AlphaFoldDB" id="A0A1H3LX39"/>
<dbReference type="NCBIfam" id="TIGR04037">
    <property type="entry name" value="LLM_duo_CE1759"/>
    <property type="match status" value="1"/>
</dbReference>
<keyword evidence="2" id="KW-0288">FMN</keyword>
<dbReference type="PANTHER" id="PTHR43408">
    <property type="entry name" value="FMN REDUCTASE (NADPH)"/>
    <property type="match status" value="1"/>
</dbReference>
<dbReference type="EMBL" id="FNPZ01000001">
    <property type="protein sequence ID" value="SDY68558.1"/>
    <property type="molecule type" value="Genomic_DNA"/>
</dbReference>
<evidence type="ECO:0000256" key="1">
    <source>
        <dbReference type="ARBA" id="ARBA00022630"/>
    </source>
</evidence>
<evidence type="ECO:0000313" key="6">
    <source>
        <dbReference type="Proteomes" id="UP000198891"/>
    </source>
</evidence>